<evidence type="ECO:0000313" key="2">
    <source>
        <dbReference type="Proteomes" id="UP000823941"/>
    </source>
</evidence>
<organism evidence="1 2">
    <name type="scientific">Plutella xylostella</name>
    <name type="common">Diamondback moth</name>
    <name type="synonym">Plutella maculipennis</name>
    <dbReference type="NCBI Taxonomy" id="51655"/>
    <lineage>
        <taxon>Eukaryota</taxon>
        <taxon>Metazoa</taxon>
        <taxon>Ecdysozoa</taxon>
        <taxon>Arthropoda</taxon>
        <taxon>Hexapoda</taxon>
        <taxon>Insecta</taxon>
        <taxon>Pterygota</taxon>
        <taxon>Neoptera</taxon>
        <taxon>Endopterygota</taxon>
        <taxon>Lepidoptera</taxon>
        <taxon>Glossata</taxon>
        <taxon>Ditrysia</taxon>
        <taxon>Yponomeutoidea</taxon>
        <taxon>Plutellidae</taxon>
        <taxon>Plutella</taxon>
    </lineage>
</organism>
<sequence>MHFAMLNIHRLLRRVQPIKTIAKSSRHQTGCFICKNITNTQWASPVAQWASTVAQWAALSPRVKRFRAAAIILSFGSERSSKFEDSMAREYSL</sequence>
<name>A0ABQ7QJ61_PLUXY</name>
<reference evidence="1 2" key="1">
    <citation type="submission" date="2021-06" db="EMBL/GenBank/DDBJ databases">
        <title>A haploid diamondback moth (Plutella xylostella L.) genome assembly resolves 31 chromosomes and identifies a diamide resistance mutation.</title>
        <authorList>
            <person name="Ward C.M."/>
            <person name="Perry K.D."/>
            <person name="Baker G."/>
            <person name="Powis K."/>
            <person name="Heckel D.G."/>
            <person name="Baxter S.W."/>
        </authorList>
    </citation>
    <scope>NUCLEOTIDE SEQUENCE [LARGE SCALE GENOMIC DNA]</scope>
    <source>
        <strain evidence="1 2">LV</strain>
        <tissue evidence="1">Single pupa</tissue>
    </source>
</reference>
<gene>
    <name evidence="1" type="ORF">JYU34_009300</name>
</gene>
<accession>A0ABQ7QJ61</accession>
<protein>
    <submittedName>
        <fullName evidence="1">Uncharacterized protein</fullName>
    </submittedName>
</protein>
<dbReference type="EMBL" id="JAHIBW010000013">
    <property type="protein sequence ID" value="KAG7305257.1"/>
    <property type="molecule type" value="Genomic_DNA"/>
</dbReference>
<proteinExistence type="predicted"/>
<comment type="caution">
    <text evidence="1">The sequence shown here is derived from an EMBL/GenBank/DDBJ whole genome shotgun (WGS) entry which is preliminary data.</text>
</comment>
<keyword evidence="2" id="KW-1185">Reference proteome</keyword>
<evidence type="ECO:0000313" key="1">
    <source>
        <dbReference type="EMBL" id="KAG7305257.1"/>
    </source>
</evidence>
<dbReference type="Proteomes" id="UP000823941">
    <property type="component" value="Chromosome 13"/>
</dbReference>